<dbReference type="Proteomes" id="UP000828390">
    <property type="component" value="Unassembled WGS sequence"/>
</dbReference>
<protein>
    <submittedName>
        <fullName evidence="2">Uncharacterized protein</fullName>
    </submittedName>
</protein>
<proteinExistence type="predicted"/>
<feature type="region of interest" description="Disordered" evidence="1">
    <location>
        <begin position="118"/>
        <end position="189"/>
    </location>
</feature>
<organism evidence="2 3">
    <name type="scientific">Dreissena polymorpha</name>
    <name type="common">Zebra mussel</name>
    <name type="synonym">Mytilus polymorpha</name>
    <dbReference type="NCBI Taxonomy" id="45954"/>
    <lineage>
        <taxon>Eukaryota</taxon>
        <taxon>Metazoa</taxon>
        <taxon>Spiralia</taxon>
        <taxon>Lophotrochozoa</taxon>
        <taxon>Mollusca</taxon>
        <taxon>Bivalvia</taxon>
        <taxon>Autobranchia</taxon>
        <taxon>Heteroconchia</taxon>
        <taxon>Euheterodonta</taxon>
        <taxon>Imparidentia</taxon>
        <taxon>Neoheterodontei</taxon>
        <taxon>Myida</taxon>
        <taxon>Dreissenoidea</taxon>
        <taxon>Dreissenidae</taxon>
        <taxon>Dreissena</taxon>
    </lineage>
</organism>
<evidence type="ECO:0000313" key="2">
    <source>
        <dbReference type="EMBL" id="KAH3739117.1"/>
    </source>
</evidence>
<gene>
    <name evidence="2" type="ORF">DPMN_045764</name>
</gene>
<name>A0A9D4I080_DREPO</name>
<evidence type="ECO:0000256" key="1">
    <source>
        <dbReference type="SAM" id="MobiDB-lite"/>
    </source>
</evidence>
<reference evidence="2" key="2">
    <citation type="submission" date="2020-11" db="EMBL/GenBank/DDBJ databases">
        <authorList>
            <person name="McCartney M.A."/>
            <person name="Auch B."/>
            <person name="Kono T."/>
            <person name="Mallez S."/>
            <person name="Becker A."/>
            <person name="Gohl D.M."/>
            <person name="Silverstein K.A.T."/>
            <person name="Koren S."/>
            <person name="Bechman K.B."/>
            <person name="Herman A."/>
            <person name="Abrahante J.E."/>
            <person name="Garbe J."/>
        </authorList>
    </citation>
    <scope>NUCLEOTIDE SEQUENCE</scope>
    <source>
        <strain evidence="2">Duluth1</strain>
        <tissue evidence="2">Whole animal</tissue>
    </source>
</reference>
<keyword evidence="3" id="KW-1185">Reference proteome</keyword>
<evidence type="ECO:0000313" key="3">
    <source>
        <dbReference type="Proteomes" id="UP000828390"/>
    </source>
</evidence>
<feature type="compositionally biased region" description="Low complexity" evidence="1">
    <location>
        <begin position="125"/>
        <end position="156"/>
    </location>
</feature>
<dbReference type="EMBL" id="JAIWYP010000011">
    <property type="protein sequence ID" value="KAH3739117.1"/>
    <property type="molecule type" value="Genomic_DNA"/>
</dbReference>
<dbReference type="AlphaFoldDB" id="A0A9D4I080"/>
<accession>A0A9D4I080</accession>
<sequence>MRDRDPNLRTRCSHSGQEIDEHEYLRITDESITNHGPISEWTTPASACVKKSSNFLLTNLKSEKRNSNVSNTSQWSEMDDDNYIALDLADIERMKNKASNCTAADSIDTANYENNRAYSSPQYRSTVSSVGSTPSTSSSTGADNSSGGISRSAGSSPQKRKSSQEHGGLGGGQITPVKRLIKSLSVKDE</sequence>
<reference evidence="2" key="1">
    <citation type="journal article" date="2019" name="bioRxiv">
        <title>The Genome of the Zebra Mussel, Dreissena polymorpha: A Resource for Invasive Species Research.</title>
        <authorList>
            <person name="McCartney M.A."/>
            <person name="Auch B."/>
            <person name="Kono T."/>
            <person name="Mallez S."/>
            <person name="Zhang Y."/>
            <person name="Obille A."/>
            <person name="Becker A."/>
            <person name="Abrahante J.E."/>
            <person name="Garbe J."/>
            <person name="Badalamenti J.P."/>
            <person name="Herman A."/>
            <person name="Mangelson H."/>
            <person name="Liachko I."/>
            <person name="Sullivan S."/>
            <person name="Sone E.D."/>
            <person name="Koren S."/>
            <person name="Silverstein K.A.T."/>
            <person name="Beckman K.B."/>
            <person name="Gohl D.M."/>
        </authorList>
    </citation>
    <scope>NUCLEOTIDE SEQUENCE</scope>
    <source>
        <strain evidence="2">Duluth1</strain>
        <tissue evidence="2">Whole animal</tissue>
    </source>
</reference>
<comment type="caution">
    <text evidence="2">The sequence shown here is derived from an EMBL/GenBank/DDBJ whole genome shotgun (WGS) entry which is preliminary data.</text>
</comment>